<sequence>MEQNKTLDVVDLIRALNNQGINNIQFYDTLAQHPSLLAPPPLPSNPMEKAKMKEEPRWSPELDDEYPYSEVTSSTSEGSQVAQHKLASLKAPPPKEPSGTSQPPATIQTKLVQKEPSSGHPDISTKKRRLESMIANLKKRNSGTRTPRSFRSLQYNLQ</sequence>
<evidence type="ECO:0000313" key="3">
    <source>
        <dbReference type="WBParaSite" id="Csp11.Scaffold629.g14586.t1"/>
    </source>
</evidence>
<feature type="compositionally biased region" description="Polar residues" evidence="1">
    <location>
        <begin position="143"/>
        <end position="158"/>
    </location>
</feature>
<dbReference type="Proteomes" id="UP000095282">
    <property type="component" value="Unplaced"/>
</dbReference>
<reference evidence="3" key="1">
    <citation type="submission" date="2016-11" db="UniProtKB">
        <authorList>
            <consortium name="WormBaseParasite"/>
        </authorList>
    </citation>
    <scope>IDENTIFICATION</scope>
</reference>
<organism evidence="2 3">
    <name type="scientific">Caenorhabditis tropicalis</name>
    <dbReference type="NCBI Taxonomy" id="1561998"/>
    <lineage>
        <taxon>Eukaryota</taxon>
        <taxon>Metazoa</taxon>
        <taxon>Ecdysozoa</taxon>
        <taxon>Nematoda</taxon>
        <taxon>Chromadorea</taxon>
        <taxon>Rhabditida</taxon>
        <taxon>Rhabditina</taxon>
        <taxon>Rhabditomorpha</taxon>
        <taxon>Rhabditoidea</taxon>
        <taxon>Rhabditidae</taxon>
        <taxon>Peloderinae</taxon>
        <taxon>Caenorhabditis</taxon>
    </lineage>
</organism>
<name>A0A1I7U3W4_9PELO</name>
<dbReference type="WBParaSite" id="Csp11.Scaffold629.g14586.t1">
    <property type="protein sequence ID" value="Csp11.Scaffold629.g14586.t1"/>
    <property type="gene ID" value="Csp11.Scaffold629.g14586"/>
</dbReference>
<feature type="region of interest" description="Disordered" evidence="1">
    <location>
        <begin position="34"/>
        <end position="158"/>
    </location>
</feature>
<feature type="compositionally biased region" description="Polar residues" evidence="1">
    <location>
        <begin position="70"/>
        <end position="82"/>
    </location>
</feature>
<evidence type="ECO:0000256" key="1">
    <source>
        <dbReference type="SAM" id="MobiDB-lite"/>
    </source>
</evidence>
<evidence type="ECO:0000313" key="2">
    <source>
        <dbReference type="Proteomes" id="UP000095282"/>
    </source>
</evidence>
<protein>
    <submittedName>
        <fullName evidence="3">WH2 domain-containing protein</fullName>
    </submittedName>
</protein>
<feature type="compositionally biased region" description="Basic and acidic residues" evidence="1">
    <location>
        <begin position="48"/>
        <end position="60"/>
    </location>
</feature>
<feature type="compositionally biased region" description="Polar residues" evidence="1">
    <location>
        <begin position="98"/>
        <end position="111"/>
    </location>
</feature>
<proteinExistence type="predicted"/>
<dbReference type="AlphaFoldDB" id="A0A1I7U3W4"/>
<accession>A0A1I7U3W4</accession>
<keyword evidence="2" id="KW-1185">Reference proteome</keyword>